<feature type="transmembrane region" description="Helical" evidence="2">
    <location>
        <begin position="511"/>
        <end position="532"/>
    </location>
</feature>
<dbReference type="InterPro" id="IPR045175">
    <property type="entry name" value="M28_fam"/>
</dbReference>
<organism evidence="4 5">
    <name type="scientific">Goodfellowiella coeruleoviolacea</name>
    <dbReference type="NCBI Taxonomy" id="334858"/>
    <lineage>
        <taxon>Bacteria</taxon>
        <taxon>Bacillati</taxon>
        <taxon>Actinomycetota</taxon>
        <taxon>Actinomycetes</taxon>
        <taxon>Pseudonocardiales</taxon>
        <taxon>Pseudonocardiaceae</taxon>
        <taxon>Goodfellowiella</taxon>
    </lineage>
</organism>
<dbReference type="PANTHER" id="PTHR12147">
    <property type="entry name" value="METALLOPEPTIDASE M28 FAMILY MEMBER"/>
    <property type="match status" value="1"/>
</dbReference>
<dbReference type="AlphaFoldDB" id="A0AAE3GGF1"/>
<keyword evidence="2" id="KW-0472">Membrane</keyword>
<feature type="region of interest" description="Disordered" evidence="1">
    <location>
        <begin position="603"/>
        <end position="623"/>
    </location>
</feature>
<dbReference type="GO" id="GO:0008235">
    <property type="term" value="F:metalloexopeptidase activity"/>
    <property type="evidence" value="ECO:0007669"/>
    <property type="project" value="InterPro"/>
</dbReference>
<dbReference type="Pfam" id="PF04389">
    <property type="entry name" value="Peptidase_M28"/>
    <property type="match status" value="1"/>
</dbReference>
<gene>
    <name evidence="4" type="ORF">LX83_003789</name>
</gene>
<dbReference type="RefSeq" id="WP_253773261.1">
    <property type="nucleotide sequence ID" value="NZ_JAMTCK010000008.1"/>
</dbReference>
<reference evidence="4" key="1">
    <citation type="submission" date="2022-06" db="EMBL/GenBank/DDBJ databases">
        <title>Genomic Encyclopedia of Archaeal and Bacterial Type Strains, Phase II (KMG-II): from individual species to whole genera.</title>
        <authorList>
            <person name="Goeker M."/>
        </authorList>
    </citation>
    <scope>NUCLEOTIDE SEQUENCE</scope>
    <source>
        <strain evidence="4">DSM 43935</strain>
    </source>
</reference>
<feature type="transmembrane region" description="Helical" evidence="2">
    <location>
        <begin position="332"/>
        <end position="350"/>
    </location>
</feature>
<feature type="transmembrane region" description="Helical" evidence="2">
    <location>
        <begin position="484"/>
        <end position="505"/>
    </location>
</feature>
<evidence type="ECO:0000313" key="4">
    <source>
        <dbReference type="EMBL" id="MCP2166917.1"/>
    </source>
</evidence>
<evidence type="ECO:0000313" key="5">
    <source>
        <dbReference type="Proteomes" id="UP001206128"/>
    </source>
</evidence>
<dbReference type="PANTHER" id="PTHR12147:SF26">
    <property type="entry name" value="PEPTIDASE M28 DOMAIN-CONTAINING PROTEIN"/>
    <property type="match status" value="1"/>
</dbReference>
<keyword evidence="4" id="KW-0378">Hydrolase</keyword>
<evidence type="ECO:0000256" key="2">
    <source>
        <dbReference type="SAM" id="Phobius"/>
    </source>
</evidence>
<dbReference type="GO" id="GO:0006508">
    <property type="term" value="P:proteolysis"/>
    <property type="evidence" value="ECO:0007669"/>
    <property type="project" value="InterPro"/>
</dbReference>
<sequence length="756" mass="78978">MLRKSVPRRRVGLAAPLTLLAVAVVAALALIPLTTPAPRGVDTPAADFASARAKAHVERIATEPRPTGSDANARVREYLVGQLAALGLNPRVQDTTAQRVWPSGSHLGGRVHNIRAALPGSGGTGRVLLVAHYDSVVLGPGATDDGMAVATILETMRALTAEPAPRNTVEVLLTDAEEPGQLGAQAFADSPDSGDRAHTVILNLEARGTRGRLVMFEAGPHTAAVVPNLTGSLPFTTSTSDEIYQVLPNDTDFTVFKEAGFTGMNFAVVGGSARYDTPLDDLANLSPESLQDMGDTVLAATRALGAAELDLAGAGEITYFTAFGVLVRYPQWLGLVLAGLSALGLGVVLWRRRDTTGLRPVGAVSGLVLVPVLGSAVLGWLGWRVLTLVAPAYANFEFGDPYRPELPTAGLAVLVLVCCVAWLRWVRRRWSAPVVAAAVAIWFTVLGLLAAVLLPGAAYLFTWPALGAVAGLALLPAEGSPWRPLALAAAAFPAVALVLPLLVVLLPTVGLALVAVTMLVLALLLLPALPAVPRVPGSALVAAGVVGVLLVAAGPLTDRTDAAHPVQLSLSYTKDVDTGAAALRSPTPAGEPWLDRQLTGAPETVSETFPGLPTEPLRQGPARDAVIPVPQAEILDERAAEDGVRTVTLRISPAQAKATALSVYAATGMTSVRLNGRELPAKDNRDAGNQWRWALHYVAPDEGFTLTVSFRGAHLPLRLVAWGARVPEVALPARPDTVAWSPGGFGQTQAVRQLTL</sequence>
<dbReference type="InterPro" id="IPR007484">
    <property type="entry name" value="Peptidase_M28"/>
</dbReference>
<feature type="domain" description="Peptidase M28" evidence="3">
    <location>
        <begin position="113"/>
        <end position="300"/>
    </location>
</feature>
<accession>A0AAE3GGF1</accession>
<comment type="caution">
    <text evidence="4">The sequence shown here is derived from an EMBL/GenBank/DDBJ whole genome shotgun (WGS) entry which is preliminary data.</text>
</comment>
<dbReference type="GO" id="GO:0004180">
    <property type="term" value="F:carboxypeptidase activity"/>
    <property type="evidence" value="ECO:0007669"/>
    <property type="project" value="UniProtKB-KW"/>
</dbReference>
<evidence type="ECO:0000256" key="1">
    <source>
        <dbReference type="SAM" id="MobiDB-lite"/>
    </source>
</evidence>
<protein>
    <submittedName>
        <fullName evidence="4">Zn-dependent amino- or carboxypeptidase, M28 family</fullName>
    </submittedName>
</protein>
<evidence type="ECO:0000259" key="3">
    <source>
        <dbReference type="Pfam" id="PF04389"/>
    </source>
</evidence>
<dbReference type="Proteomes" id="UP001206128">
    <property type="component" value="Unassembled WGS sequence"/>
</dbReference>
<dbReference type="SUPFAM" id="SSF53187">
    <property type="entry name" value="Zn-dependent exopeptidases"/>
    <property type="match status" value="1"/>
</dbReference>
<dbReference type="EMBL" id="JAMTCK010000008">
    <property type="protein sequence ID" value="MCP2166917.1"/>
    <property type="molecule type" value="Genomic_DNA"/>
</dbReference>
<proteinExistence type="predicted"/>
<keyword evidence="5" id="KW-1185">Reference proteome</keyword>
<name>A0AAE3GGF1_9PSEU</name>
<dbReference type="Gene3D" id="3.40.630.10">
    <property type="entry name" value="Zn peptidases"/>
    <property type="match status" value="1"/>
</dbReference>
<feature type="transmembrane region" description="Helical" evidence="2">
    <location>
        <begin position="539"/>
        <end position="557"/>
    </location>
</feature>
<feature type="transmembrane region" description="Helical" evidence="2">
    <location>
        <begin position="406"/>
        <end position="425"/>
    </location>
</feature>
<keyword evidence="4" id="KW-0645">Protease</keyword>
<keyword evidence="4" id="KW-0121">Carboxypeptidase</keyword>
<keyword evidence="2" id="KW-1133">Transmembrane helix</keyword>
<feature type="transmembrane region" description="Helical" evidence="2">
    <location>
        <begin position="432"/>
        <end position="454"/>
    </location>
</feature>
<feature type="transmembrane region" description="Helical" evidence="2">
    <location>
        <begin position="362"/>
        <end position="386"/>
    </location>
</feature>
<keyword evidence="2" id="KW-0812">Transmembrane</keyword>